<dbReference type="EMBL" id="MCOG01000341">
    <property type="protein sequence ID" value="ORY15370.1"/>
    <property type="molecule type" value="Genomic_DNA"/>
</dbReference>
<dbReference type="Gene3D" id="1.10.8.270">
    <property type="entry name" value="putative rabgap domain of human tbc1 domain family member 14 like domains"/>
    <property type="match status" value="1"/>
</dbReference>
<evidence type="ECO:0000256" key="2">
    <source>
        <dbReference type="SAM" id="MobiDB-lite"/>
    </source>
</evidence>
<dbReference type="InterPro" id="IPR035969">
    <property type="entry name" value="Rab-GAP_TBC_sf"/>
</dbReference>
<protein>
    <submittedName>
        <fullName evidence="4">RabGAP/TBC</fullName>
    </submittedName>
</protein>
<dbReference type="PANTHER" id="PTHR22957">
    <property type="entry name" value="TBC1 DOMAIN FAMILY MEMBER GTPASE-ACTIVATING PROTEIN"/>
    <property type="match status" value="1"/>
</dbReference>
<dbReference type="PANTHER" id="PTHR22957:SF502">
    <property type="entry name" value="SMALL G PROTEIN SIGNALING MODULATOR 2-RELATED"/>
    <property type="match status" value="1"/>
</dbReference>
<accession>A0A1Y1ZYV9</accession>
<proteinExistence type="predicted"/>
<dbReference type="Gene3D" id="1.10.472.80">
    <property type="entry name" value="Ypt/Rab-GAP domain of gyp1p, domain 3"/>
    <property type="match status" value="1"/>
</dbReference>
<evidence type="ECO:0000313" key="5">
    <source>
        <dbReference type="Proteomes" id="UP000193920"/>
    </source>
</evidence>
<keyword evidence="1" id="KW-0343">GTPase activation</keyword>
<gene>
    <name evidence="4" type="ORF">LY90DRAFT_392093</name>
</gene>
<dbReference type="AlphaFoldDB" id="A0A1Y1ZYV9"/>
<dbReference type="SMART" id="SM00164">
    <property type="entry name" value="TBC"/>
    <property type="match status" value="1"/>
</dbReference>
<comment type="caution">
    <text evidence="4">The sequence shown here is derived from an EMBL/GenBank/DDBJ whole genome shotgun (WGS) entry which is preliminary data.</text>
</comment>
<evidence type="ECO:0000259" key="3">
    <source>
        <dbReference type="PROSITE" id="PS50086"/>
    </source>
</evidence>
<evidence type="ECO:0000313" key="4">
    <source>
        <dbReference type="EMBL" id="ORY15370.1"/>
    </source>
</evidence>
<dbReference type="PROSITE" id="PS50086">
    <property type="entry name" value="TBC_RABGAP"/>
    <property type="match status" value="1"/>
</dbReference>
<dbReference type="STRING" id="1754190.A0A1Y1ZYV9"/>
<dbReference type="Pfam" id="PF00566">
    <property type="entry name" value="RabGAP-TBC"/>
    <property type="match status" value="1"/>
</dbReference>
<dbReference type="Proteomes" id="UP000193920">
    <property type="component" value="Unassembled WGS sequence"/>
</dbReference>
<feature type="domain" description="Rab-GAP TBC" evidence="3">
    <location>
        <begin position="327"/>
        <end position="584"/>
    </location>
</feature>
<dbReference type="GO" id="GO:0005096">
    <property type="term" value="F:GTPase activator activity"/>
    <property type="evidence" value="ECO:0007669"/>
    <property type="project" value="UniProtKB-KW"/>
</dbReference>
<dbReference type="SUPFAM" id="SSF47923">
    <property type="entry name" value="Ypt/Rab-GAP domain of gyp1p"/>
    <property type="match status" value="2"/>
</dbReference>
<keyword evidence="5" id="KW-1185">Reference proteome</keyword>
<organism evidence="4 5">
    <name type="scientific">Neocallimastix californiae</name>
    <dbReference type="NCBI Taxonomy" id="1754190"/>
    <lineage>
        <taxon>Eukaryota</taxon>
        <taxon>Fungi</taxon>
        <taxon>Fungi incertae sedis</taxon>
        <taxon>Chytridiomycota</taxon>
        <taxon>Chytridiomycota incertae sedis</taxon>
        <taxon>Neocallimastigomycetes</taxon>
        <taxon>Neocallimastigales</taxon>
        <taxon>Neocallimastigaceae</taxon>
        <taxon>Neocallimastix</taxon>
    </lineage>
</organism>
<reference evidence="4 5" key="1">
    <citation type="submission" date="2016-08" db="EMBL/GenBank/DDBJ databases">
        <title>A Parts List for Fungal Cellulosomes Revealed by Comparative Genomics.</title>
        <authorList>
            <consortium name="DOE Joint Genome Institute"/>
            <person name="Haitjema C.H."/>
            <person name="Gilmore S.P."/>
            <person name="Henske J.K."/>
            <person name="Solomon K.V."/>
            <person name="De Groot R."/>
            <person name="Kuo A."/>
            <person name="Mondo S.J."/>
            <person name="Salamov A.A."/>
            <person name="Labutti K."/>
            <person name="Zhao Z."/>
            <person name="Chiniquy J."/>
            <person name="Barry K."/>
            <person name="Brewer H.M."/>
            <person name="Purvine S.O."/>
            <person name="Wright A.T."/>
            <person name="Boxma B."/>
            <person name="Van Alen T."/>
            <person name="Hackstein J.H."/>
            <person name="Baker S.E."/>
            <person name="Grigoriev I.V."/>
            <person name="O'Malley M.A."/>
        </authorList>
    </citation>
    <scope>NUCLEOTIDE SEQUENCE [LARGE SCALE GENOMIC DNA]</scope>
    <source>
        <strain evidence="4 5">G1</strain>
    </source>
</reference>
<feature type="region of interest" description="Disordered" evidence="2">
    <location>
        <begin position="375"/>
        <end position="398"/>
    </location>
</feature>
<dbReference type="OrthoDB" id="10264062at2759"/>
<name>A0A1Y1ZYV9_9FUNG</name>
<evidence type="ECO:0000256" key="1">
    <source>
        <dbReference type="ARBA" id="ARBA00022468"/>
    </source>
</evidence>
<dbReference type="InterPro" id="IPR000195">
    <property type="entry name" value="Rab-GAP-TBC_dom"/>
</dbReference>
<sequence length="719" mass="84294">MKIYKEVENSKDVVLPDSTNGSYVTYNEELMKNSISAPLNDIASFSTTIPTEWYVGIIFQLKNELYLPAFYIQKRQYEEDIEFYTELASWFSILGKNVYKTGNDTGAQIYKIYDKDEEVNESNTLVVKDQLKKENSDLGKIIEDAKFNILLQFSKVTQKGKEAAAHILGAPVSKPLVPLLPKSFVYSILSKEEVKNICDEYEAAREYLRLMSKEMQEKTLNAINQTINSKIGNSNSYQRVNEEEIEWHEEAFITDIIKSIDSDEQNALFSPSTQEEDNEWQNIEMPDFKSDRTGSPITVEQWVTFYDNEGRLTKSEDELRDLIYHSGLENDIRMDAWKYLLNIFPWDSTEEKRNEINITLKESYDSLKQQWKNILSNGPSADGEEEDYDSQNNGNAGDERYETDIYKRILDRKYRIEKDVLRTDRTIPMYSNNSENYSSDNPEIYDDIDTDTSQAGWNSNLEILRDILISYTFLENDNGYVQGMSDLLAPILGVFRSESDSFWCFNEFMEKYKNNFHRNQEEMKNQLSLLLDLLRLMDIELYEHFEKLNCLHLFFCFRWLLVIFKREFDFYDSMRVWETIWSQKKSDYYQLFIAVAILKQNKTQLLSLDAFDSILKYINNLSGNIKVEPTLNDAEIIYKKFIYRYMELKNRLINEKVNFMKKNQESGIVHMEAFDENGEDEQNNAASDIVELAKNEIKMDPTSIINRLSKLTTENEASN</sequence>